<dbReference type="AlphaFoldDB" id="W7J573"/>
<organism evidence="1 2">
    <name type="scientific">Actinokineospora spheciospongiae</name>
    <dbReference type="NCBI Taxonomy" id="909613"/>
    <lineage>
        <taxon>Bacteria</taxon>
        <taxon>Bacillati</taxon>
        <taxon>Actinomycetota</taxon>
        <taxon>Actinomycetes</taxon>
        <taxon>Pseudonocardiales</taxon>
        <taxon>Pseudonocardiaceae</taxon>
        <taxon>Actinokineospora</taxon>
    </lineage>
</organism>
<proteinExistence type="predicted"/>
<accession>W7J573</accession>
<dbReference type="Proteomes" id="UP000019277">
    <property type="component" value="Unassembled WGS sequence"/>
</dbReference>
<evidence type="ECO:0000313" key="1">
    <source>
        <dbReference type="EMBL" id="EWC61249.1"/>
    </source>
</evidence>
<reference evidence="1 2" key="1">
    <citation type="journal article" date="2014" name="Genome Announc.">
        <title>Draft Genome Sequence of the Antitrypanosomally Active Sponge-Associated Bacterium Actinokineospora sp. Strain EG49.</title>
        <authorList>
            <person name="Harjes J."/>
            <person name="Ryu T."/>
            <person name="Abdelmohsen U.R."/>
            <person name="Moitinho-Silva L."/>
            <person name="Horn H."/>
            <person name="Ravasi T."/>
            <person name="Hentschel U."/>
        </authorList>
    </citation>
    <scope>NUCLEOTIDE SEQUENCE [LARGE SCALE GENOMIC DNA]</scope>
    <source>
        <strain evidence="1 2">EG49</strain>
    </source>
</reference>
<protein>
    <submittedName>
        <fullName evidence="1">Uncharacterized protein</fullName>
    </submittedName>
</protein>
<evidence type="ECO:0000313" key="2">
    <source>
        <dbReference type="Proteomes" id="UP000019277"/>
    </source>
</evidence>
<sequence length="43" mass="4398">MEEDAGFGGGVWGSLFWGEGGVEEVGEGGEVQGEWVVEVVAIG</sequence>
<gene>
    <name evidence="1" type="ORF">UO65_3436</name>
</gene>
<name>W7J573_9PSEU</name>
<keyword evidence="2" id="KW-1185">Reference proteome</keyword>
<dbReference type="EMBL" id="AYXG01000122">
    <property type="protein sequence ID" value="EWC61249.1"/>
    <property type="molecule type" value="Genomic_DNA"/>
</dbReference>
<comment type="caution">
    <text evidence="1">The sequence shown here is derived from an EMBL/GenBank/DDBJ whole genome shotgun (WGS) entry which is preliminary data.</text>
</comment>